<dbReference type="InterPro" id="IPR045584">
    <property type="entry name" value="Pilin-like"/>
</dbReference>
<comment type="caution">
    <text evidence="3">The sequence shown here is derived from an EMBL/GenBank/DDBJ whole genome shotgun (WGS) entry which is preliminary data.</text>
</comment>
<dbReference type="AlphaFoldDB" id="A0A510UZA0"/>
<dbReference type="SUPFAM" id="SSF54523">
    <property type="entry name" value="Pili subunits"/>
    <property type="match status" value="1"/>
</dbReference>
<dbReference type="Pfam" id="PF10708">
    <property type="entry name" value="DUF2510"/>
    <property type="match status" value="1"/>
</dbReference>
<dbReference type="InterPro" id="IPR018929">
    <property type="entry name" value="DUF2510"/>
</dbReference>
<name>A0A510UZA0_9CELL</name>
<keyword evidence="1" id="KW-0812">Transmembrane</keyword>
<evidence type="ECO:0000313" key="4">
    <source>
        <dbReference type="Proteomes" id="UP000321386"/>
    </source>
</evidence>
<organism evidence="3 4">
    <name type="scientific">Cellulomonas persica</name>
    <dbReference type="NCBI Taxonomy" id="76861"/>
    <lineage>
        <taxon>Bacteria</taxon>
        <taxon>Bacillati</taxon>
        <taxon>Actinomycetota</taxon>
        <taxon>Actinomycetes</taxon>
        <taxon>Micrococcales</taxon>
        <taxon>Cellulomonadaceae</taxon>
        <taxon>Cellulomonas</taxon>
    </lineage>
</organism>
<sequence length="183" mass="19600">MTTTQPGWYPDPQNPATMRWFDGTQWTEHVSPVVTMDPNAPRGSSRSAGKTALIVVAIVVVTLLVLGILAAIALPVWLSQSQKEEFASSVRTVTCEQVVDEAVELSHRDLPAGYVALADVTDVFVVADERADLQRPPSGELVLVLTCEGTARWDDGTTGTIRLALSVDSAGRHSIADATQTTT</sequence>
<feature type="transmembrane region" description="Helical" evidence="1">
    <location>
        <begin position="52"/>
        <end position="78"/>
    </location>
</feature>
<evidence type="ECO:0000313" key="3">
    <source>
        <dbReference type="EMBL" id="GEK18400.1"/>
    </source>
</evidence>
<keyword evidence="1" id="KW-0472">Membrane</keyword>
<proteinExistence type="predicted"/>
<keyword evidence="4" id="KW-1185">Reference proteome</keyword>
<dbReference type="Proteomes" id="UP000321386">
    <property type="component" value="Unassembled WGS sequence"/>
</dbReference>
<evidence type="ECO:0000259" key="2">
    <source>
        <dbReference type="Pfam" id="PF10708"/>
    </source>
</evidence>
<dbReference type="RefSeq" id="WP_186811502.1">
    <property type="nucleotide sequence ID" value="NZ_BJUA01000009.1"/>
</dbReference>
<reference evidence="3 4" key="1">
    <citation type="submission" date="2019-07" db="EMBL/GenBank/DDBJ databases">
        <title>Whole genome shotgun sequence of Cellulomonas persica NBRC 101101.</title>
        <authorList>
            <person name="Hosoyama A."/>
            <person name="Uohara A."/>
            <person name="Ohji S."/>
            <person name="Ichikawa N."/>
        </authorList>
    </citation>
    <scope>NUCLEOTIDE SEQUENCE [LARGE SCALE GENOMIC DNA]</scope>
    <source>
        <strain evidence="3 4">NBRC 101101</strain>
    </source>
</reference>
<feature type="domain" description="DUF2510" evidence="2">
    <location>
        <begin position="6"/>
        <end position="35"/>
    </location>
</feature>
<evidence type="ECO:0000256" key="1">
    <source>
        <dbReference type="SAM" id="Phobius"/>
    </source>
</evidence>
<gene>
    <name evidence="3" type="ORF">CPE01_21330</name>
</gene>
<accession>A0A510UZA0</accession>
<keyword evidence="1" id="KW-1133">Transmembrane helix</keyword>
<protein>
    <recommendedName>
        <fullName evidence="2">DUF2510 domain-containing protein</fullName>
    </recommendedName>
</protein>
<dbReference type="EMBL" id="BJUA01000009">
    <property type="protein sequence ID" value="GEK18400.1"/>
    <property type="molecule type" value="Genomic_DNA"/>
</dbReference>